<dbReference type="Proteomes" id="UP000054166">
    <property type="component" value="Unassembled WGS sequence"/>
</dbReference>
<dbReference type="OrthoDB" id="1715602at2759"/>
<organism evidence="7 8">
    <name type="scientific">Piloderma croceum (strain F 1598)</name>
    <dbReference type="NCBI Taxonomy" id="765440"/>
    <lineage>
        <taxon>Eukaryota</taxon>
        <taxon>Fungi</taxon>
        <taxon>Dikarya</taxon>
        <taxon>Basidiomycota</taxon>
        <taxon>Agaricomycotina</taxon>
        <taxon>Agaricomycetes</taxon>
        <taxon>Agaricomycetidae</taxon>
        <taxon>Atheliales</taxon>
        <taxon>Atheliaceae</taxon>
        <taxon>Piloderma</taxon>
    </lineage>
</organism>
<keyword evidence="4" id="KW-0862">Zinc</keyword>
<dbReference type="EMBL" id="KN833028">
    <property type="protein sequence ID" value="KIM77088.1"/>
    <property type="molecule type" value="Genomic_DNA"/>
</dbReference>
<dbReference type="Pfam" id="PF05699">
    <property type="entry name" value="Dimer_Tnp_hAT"/>
    <property type="match status" value="1"/>
</dbReference>
<evidence type="ECO:0000256" key="1">
    <source>
        <dbReference type="ARBA" id="ARBA00004123"/>
    </source>
</evidence>
<keyword evidence="3" id="KW-0863">Zinc-finger</keyword>
<dbReference type="GO" id="GO:0005634">
    <property type="term" value="C:nucleus"/>
    <property type="evidence" value="ECO:0007669"/>
    <property type="project" value="UniProtKB-SubCell"/>
</dbReference>
<name>A0A0C3AT29_PILCF</name>
<gene>
    <name evidence="7" type="ORF">PILCRDRAFT_12273</name>
</gene>
<dbReference type="InterPro" id="IPR052035">
    <property type="entry name" value="ZnF_BED_domain_contain"/>
</dbReference>
<reference evidence="8" key="2">
    <citation type="submission" date="2015-01" db="EMBL/GenBank/DDBJ databases">
        <title>Evolutionary Origins and Diversification of the Mycorrhizal Mutualists.</title>
        <authorList>
            <consortium name="DOE Joint Genome Institute"/>
            <consortium name="Mycorrhizal Genomics Consortium"/>
            <person name="Kohler A."/>
            <person name="Kuo A."/>
            <person name="Nagy L.G."/>
            <person name="Floudas D."/>
            <person name="Copeland A."/>
            <person name="Barry K.W."/>
            <person name="Cichocki N."/>
            <person name="Veneault-Fourrey C."/>
            <person name="LaButti K."/>
            <person name="Lindquist E.A."/>
            <person name="Lipzen A."/>
            <person name="Lundell T."/>
            <person name="Morin E."/>
            <person name="Murat C."/>
            <person name="Riley R."/>
            <person name="Ohm R."/>
            <person name="Sun H."/>
            <person name="Tunlid A."/>
            <person name="Henrissat B."/>
            <person name="Grigoriev I.V."/>
            <person name="Hibbett D.S."/>
            <person name="Martin F."/>
        </authorList>
    </citation>
    <scope>NUCLEOTIDE SEQUENCE [LARGE SCALE GENOMIC DNA]</scope>
    <source>
        <strain evidence="8">F 1598</strain>
    </source>
</reference>
<sequence>MDGIQESDELDEYLSQAIEKVRDPIAWWWNHQKVYPRLLAMALDYLSIPATSTAVERVFSQGRQLLYFTRNRLSPALIRASLCFGDWSRKEMVYMSDIIRAILGKGKGKRALEDDSSDDEEE</sequence>
<evidence type="ECO:0000256" key="2">
    <source>
        <dbReference type="ARBA" id="ARBA00022723"/>
    </source>
</evidence>
<dbReference type="PANTHER" id="PTHR46481:SF10">
    <property type="entry name" value="ZINC FINGER BED DOMAIN-CONTAINING PROTEIN 39"/>
    <property type="match status" value="1"/>
</dbReference>
<keyword evidence="8" id="KW-1185">Reference proteome</keyword>
<dbReference type="GO" id="GO:0046983">
    <property type="term" value="F:protein dimerization activity"/>
    <property type="evidence" value="ECO:0007669"/>
    <property type="project" value="InterPro"/>
</dbReference>
<dbReference type="InParanoid" id="A0A0C3AT29"/>
<evidence type="ECO:0000256" key="4">
    <source>
        <dbReference type="ARBA" id="ARBA00022833"/>
    </source>
</evidence>
<dbReference type="HOGENOM" id="CLU_009123_13_0_1"/>
<feature type="domain" description="HAT C-terminal dimerisation" evidence="6">
    <location>
        <begin position="9"/>
        <end position="87"/>
    </location>
</feature>
<keyword evidence="5" id="KW-0539">Nucleus</keyword>
<reference evidence="7 8" key="1">
    <citation type="submission" date="2014-04" db="EMBL/GenBank/DDBJ databases">
        <authorList>
            <consortium name="DOE Joint Genome Institute"/>
            <person name="Kuo A."/>
            <person name="Tarkka M."/>
            <person name="Buscot F."/>
            <person name="Kohler A."/>
            <person name="Nagy L.G."/>
            <person name="Floudas D."/>
            <person name="Copeland A."/>
            <person name="Barry K.W."/>
            <person name="Cichocki N."/>
            <person name="Veneault-Fourrey C."/>
            <person name="LaButti K."/>
            <person name="Lindquist E.A."/>
            <person name="Lipzen A."/>
            <person name="Lundell T."/>
            <person name="Morin E."/>
            <person name="Murat C."/>
            <person name="Sun H."/>
            <person name="Tunlid A."/>
            <person name="Henrissat B."/>
            <person name="Grigoriev I.V."/>
            <person name="Hibbett D.S."/>
            <person name="Martin F."/>
            <person name="Nordberg H.P."/>
            <person name="Cantor M.N."/>
            <person name="Hua S.X."/>
        </authorList>
    </citation>
    <scope>NUCLEOTIDE SEQUENCE [LARGE SCALE GENOMIC DNA]</scope>
    <source>
        <strain evidence="7 8">F 1598</strain>
    </source>
</reference>
<evidence type="ECO:0000313" key="7">
    <source>
        <dbReference type="EMBL" id="KIM77088.1"/>
    </source>
</evidence>
<evidence type="ECO:0000256" key="3">
    <source>
        <dbReference type="ARBA" id="ARBA00022771"/>
    </source>
</evidence>
<protein>
    <recommendedName>
        <fullName evidence="6">HAT C-terminal dimerisation domain-containing protein</fullName>
    </recommendedName>
</protein>
<evidence type="ECO:0000256" key="5">
    <source>
        <dbReference type="ARBA" id="ARBA00023242"/>
    </source>
</evidence>
<dbReference type="GO" id="GO:0008270">
    <property type="term" value="F:zinc ion binding"/>
    <property type="evidence" value="ECO:0007669"/>
    <property type="project" value="UniProtKB-KW"/>
</dbReference>
<keyword evidence="2" id="KW-0479">Metal-binding</keyword>
<evidence type="ECO:0000313" key="8">
    <source>
        <dbReference type="Proteomes" id="UP000054166"/>
    </source>
</evidence>
<dbReference type="AlphaFoldDB" id="A0A0C3AT29"/>
<comment type="subcellular location">
    <subcellularLocation>
        <location evidence="1">Nucleus</location>
    </subcellularLocation>
</comment>
<evidence type="ECO:0000259" key="6">
    <source>
        <dbReference type="Pfam" id="PF05699"/>
    </source>
</evidence>
<dbReference type="SUPFAM" id="SSF53098">
    <property type="entry name" value="Ribonuclease H-like"/>
    <property type="match status" value="1"/>
</dbReference>
<dbReference type="PANTHER" id="PTHR46481">
    <property type="entry name" value="ZINC FINGER BED DOMAIN-CONTAINING PROTEIN 4"/>
    <property type="match status" value="1"/>
</dbReference>
<dbReference type="InterPro" id="IPR008906">
    <property type="entry name" value="HATC_C_dom"/>
</dbReference>
<dbReference type="STRING" id="765440.A0A0C3AT29"/>
<dbReference type="InterPro" id="IPR012337">
    <property type="entry name" value="RNaseH-like_sf"/>
</dbReference>
<accession>A0A0C3AT29</accession>
<proteinExistence type="predicted"/>